<dbReference type="InterPro" id="IPR016179">
    <property type="entry name" value="Insulin-like"/>
</dbReference>
<dbReference type="GO" id="GO:0005179">
    <property type="term" value="F:hormone activity"/>
    <property type="evidence" value="ECO:0007669"/>
    <property type="project" value="InterPro"/>
</dbReference>
<dbReference type="InParanoid" id="A0A6P8QAB1"/>
<dbReference type="PRINTS" id="PR00276">
    <property type="entry name" value="INSULINFAMLY"/>
</dbReference>
<feature type="domain" description="Insulin-like" evidence="12">
    <location>
        <begin position="63"/>
        <end position="118"/>
    </location>
</feature>
<accession>A0A6P8QAB1</accession>
<dbReference type="GO" id="GO:0045944">
    <property type="term" value="P:positive regulation of transcription by RNA polymerase II"/>
    <property type="evidence" value="ECO:0007669"/>
    <property type="project" value="TreeGrafter"/>
</dbReference>
<gene>
    <name evidence="14" type="primary">IGF2</name>
</gene>
<evidence type="ECO:0000256" key="8">
    <source>
        <dbReference type="ARBA" id="ARBA00049823"/>
    </source>
</evidence>
<dbReference type="FunFam" id="1.10.100.10:FF:000002">
    <property type="entry name" value="Insulin-like growth factor II preproprotein"/>
    <property type="match status" value="1"/>
</dbReference>
<dbReference type="PRINTS" id="PR02002">
    <property type="entry name" value="INSLNLIKEGF"/>
</dbReference>
<reference evidence="14" key="1">
    <citation type="submission" date="2025-08" db="UniProtKB">
        <authorList>
            <consortium name="RefSeq"/>
        </authorList>
    </citation>
    <scope>IDENTIFICATION</scope>
</reference>
<dbReference type="Gene3D" id="1.10.100.10">
    <property type="entry name" value="Insulin-like"/>
    <property type="match status" value="1"/>
</dbReference>
<dbReference type="CDD" id="cd04368">
    <property type="entry name" value="IlGF"/>
    <property type="match status" value="1"/>
</dbReference>
<keyword evidence="6 10" id="KW-1015">Disulfide bond</keyword>
<dbReference type="OrthoDB" id="9449995at2759"/>
<dbReference type="Pfam" id="PF00049">
    <property type="entry name" value="Insulin"/>
    <property type="match status" value="1"/>
</dbReference>
<dbReference type="AlphaFoldDB" id="A0A6P8QAB1"/>
<protein>
    <recommendedName>
        <fullName evidence="7">Insulin-like growth factor 2</fullName>
    </recommendedName>
    <alternativeName>
        <fullName evidence="8">Insulin-like growth factor II</fullName>
    </alternativeName>
</protein>
<keyword evidence="3 11" id="KW-0964">Secreted</keyword>
<dbReference type="GO" id="GO:0051147">
    <property type="term" value="P:regulation of muscle cell differentiation"/>
    <property type="evidence" value="ECO:0007669"/>
    <property type="project" value="TreeGrafter"/>
</dbReference>
<comment type="similarity">
    <text evidence="2 11">Belongs to the insulin family.</text>
</comment>
<evidence type="ECO:0000256" key="1">
    <source>
        <dbReference type="ARBA" id="ARBA00004613"/>
    </source>
</evidence>
<evidence type="ECO:0000256" key="5">
    <source>
        <dbReference type="ARBA" id="ARBA00023030"/>
    </source>
</evidence>
<evidence type="ECO:0000313" key="13">
    <source>
        <dbReference type="Proteomes" id="UP000515159"/>
    </source>
</evidence>
<dbReference type="InterPro" id="IPR022350">
    <property type="entry name" value="IGF-1/2"/>
</dbReference>
<keyword evidence="5" id="KW-0339">Growth factor</keyword>
<dbReference type="PROSITE" id="PS00262">
    <property type="entry name" value="INSULIN"/>
    <property type="match status" value="1"/>
</dbReference>
<evidence type="ECO:0000256" key="11">
    <source>
        <dbReference type="RuleBase" id="RU000406"/>
    </source>
</evidence>
<dbReference type="InterPro" id="IPR022334">
    <property type="entry name" value="IGF2"/>
</dbReference>
<comment type="subcellular location">
    <subcellularLocation>
        <location evidence="1 11">Secreted</location>
    </subcellularLocation>
</comment>
<dbReference type="CTD" id="3481"/>
<dbReference type="GO" id="GO:0008083">
    <property type="term" value="F:growth factor activity"/>
    <property type="evidence" value="ECO:0007669"/>
    <property type="project" value="UniProtKB-KW"/>
</dbReference>
<feature type="disulfide bond" evidence="10">
    <location>
        <begin position="104"/>
        <end position="109"/>
    </location>
</feature>
<evidence type="ECO:0000256" key="10">
    <source>
        <dbReference type="PIRSR" id="PIRSR622350-50"/>
    </source>
</evidence>
<dbReference type="GO" id="GO:0005159">
    <property type="term" value="F:insulin-like growth factor receptor binding"/>
    <property type="evidence" value="ECO:0007669"/>
    <property type="project" value="TreeGrafter"/>
</dbReference>
<dbReference type="GO" id="GO:0042104">
    <property type="term" value="P:positive regulation of activated T cell proliferation"/>
    <property type="evidence" value="ECO:0007669"/>
    <property type="project" value="TreeGrafter"/>
</dbReference>
<dbReference type="PRINTS" id="PR02006">
    <property type="entry name" value="INSLNLIKEGF2"/>
</dbReference>
<evidence type="ECO:0000256" key="7">
    <source>
        <dbReference type="ARBA" id="ARBA00049761"/>
    </source>
</evidence>
<dbReference type="PANTHER" id="PTHR46886">
    <property type="entry name" value="INSULIN-LIKE GROWTH FACTOR II"/>
    <property type="match status" value="1"/>
</dbReference>
<dbReference type="InterPro" id="IPR036438">
    <property type="entry name" value="Insulin-like_sf"/>
</dbReference>
<dbReference type="FunCoup" id="A0A6P8QAB1">
    <property type="interactions" value="625"/>
</dbReference>
<dbReference type="InterPro" id="IPR013576">
    <property type="entry name" value="IGF2_C"/>
</dbReference>
<keyword evidence="4" id="KW-0732">Signal</keyword>
<dbReference type="Proteomes" id="UP000515159">
    <property type="component" value="Chromosome 19"/>
</dbReference>
<evidence type="ECO:0000259" key="12">
    <source>
        <dbReference type="SMART" id="SM00078"/>
    </source>
</evidence>
<dbReference type="PANTHER" id="PTHR46886:SF1">
    <property type="entry name" value="INSULIN-LIKE GROWTH FACTOR II"/>
    <property type="match status" value="1"/>
</dbReference>
<dbReference type="GO" id="GO:1905564">
    <property type="term" value="P:positive regulation of vascular endothelial cell proliferation"/>
    <property type="evidence" value="ECO:0007669"/>
    <property type="project" value="TreeGrafter"/>
</dbReference>
<evidence type="ECO:0000313" key="14">
    <source>
        <dbReference type="RefSeq" id="XP_033784138.1"/>
    </source>
</evidence>
<sequence length="220" mass="25077">MDQPQKCTKERCTKLCTSLPVCRQHGVSSLKVSQLSTAGRLLILLFTFLIYAVDSAKAYGASETLCGGELVDTLQFVCGDRGFYFSRPTGRSNRKVTRGIVEECCFKSCDLMLLETYCAKPAKNERDLSPTSLTALPPLSKDAYRKPFHPKYSKYDVWQRKSAQRLRRGIPAILRAKKYRWQIEELQGFEAAEHHRPLITLPTQKPRLLQFPLKTSDNQK</sequence>
<dbReference type="SMART" id="SM00078">
    <property type="entry name" value="IlGF"/>
    <property type="match status" value="1"/>
</dbReference>
<organism evidence="13 14">
    <name type="scientific">Geotrypetes seraphini</name>
    <name type="common">Gaboon caecilian</name>
    <name type="synonym">Caecilia seraphini</name>
    <dbReference type="NCBI Taxonomy" id="260995"/>
    <lineage>
        <taxon>Eukaryota</taxon>
        <taxon>Metazoa</taxon>
        <taxon>Chordata</taxon>
        <taxon>Craniata</taxon>
        <taxon>Vertebrata</taxon>
        <taxon>Euteleostomi</taxon>
        <taxon>Amphibia</taxon>
        <taxon>Gymnophiona</taxon>
        <taxon>Geotrypetes</taxon>
    </lineage>
</organism>
<dbReference type="KEGG" id="gsh:117352112"/>
<evidence type="ECO:0000256" key="2">
    <source>
        <dbReference type="ARBA" id="ARBA00009034"/>
    </source>
</evidence>
<comment type="function">
    <text evidence="9">The insulin-like growth factors, isolated from plasma, are structurally and functionally related to insulin but have a much higher growth-promoting activity. Promotes anterior neural development. Acts as a ligand for integrin which is required for IGF2 signaling.</text>
</comment>
<evidence type="ECO:0000256" key="6">
    <source>
        <dbReference type="ARBA" id="ARBA00023157"/>
    </source>
</evidence>
<name>A0A6P8QAB1_GEOSA</name>
<dbReference type="RefSeq" id="XP_033784138.1">
    <property type="nucleotide sequence ID" value="XM_033928247.1"/>
</dbReference>
<feature type="disulfide bond" evidence="10">
    <location>
        <begin position="66"/>
        <end position="105"/>
    </location>
</feature>
<evidence type="ECO:0000256" key="4">
    <source>
        <dbReference type="ARBA" id="ARBA00022729"/>
    </source>
</evidence>
<dbReference type="GO" id="GO:0043539">
    <property type="term" value="F:protein serine/threonine kinase activator activity"/>
    <property type="evidence" value="ECO:0007669"/>
    <property type="project" value="TreeGrafter"/>
</dbReference>
<dbReference type="SUPFAM" id="SSF56994">
    <property type="entry name" value="Insulin-like"/>
    <property type="match status" value="1"/>
</dbReference>
<dbReference type="GeneID" id="117352112"/>
<dbReference type="GO" id="GO:0005615">
    <property type="term" value="C:extracellular space"/>
    <property type="evidence" value="ECO:0007669"/>
    <property type="project" value="InterPro"/>
</dbReference>
<dbReference type="GO" id="GO:0046628">
    <property type="term" value="P:positive regulation of insulin receptor signaling pathway"/>
    <property type="evidence" value="ECO:0007669"/>
    <property type="project" value="TreeGrafter"/>
</dbReference>
<feature type="disulfide bond" evidence="10">
    <location>
        <begin position="78"/>
        <end position="118"/>
    </location>
</feature>
<dbReference type="Pfam" id="PF08365">
    <property type="entry name" value="IGF2_C"/>
    <property type="match status" value="1"/>
</dbReference>
<dbReference type="InterPro" id="IPR022353">
    <property type="entry name" value="Insulin_CS"/>
</dbReference>
<dbReference type="GO" id="GO:0043410">
    <property type="term" value="P:positive regulation of MAPK cascade"/>
    <property type="evidence" value="ECO:0007669"/>
    <property type="project" value="TreeGrafter"/>
</dbReference>
<proteinExistence type="inferred from homology"/>
<keyword evidence="13" id="KW-1185">Reference proteome</keyword>
<dbReference type="InterPro" id="IPR022352">
    <property type="entry name" value="Ins/IGF/rlx"/>
</dbReference>
<evidence type="ECO:0000256" key="3">
    <source>
        <dbReference type="ARBA" id="ARBA00022525"/>
    </source>
</evidence>
<evidence type="ECO:0000256" key="9">
    <source>
        <dbReference type="ARBA" id="ARBA00058254"/>
    </source>
</evidence>